<keyword evidence="1 9" id="KW-0813">Transport</keyword>
<dbReference type="RefSeq" id="WP_133217815.1">
    <property type="nucleotide sequence ID" value="NZ_NRSG01000004.1"/>
</dbReference>
<evidence type="ECO:0000256" key="6">
    <source>
        <dbReference type="ARBA" id="ARBA00022989"/>
    </source>
</evidence>
<dbReference type="HAMAP" id="MF_00275">
    <property type="entry name" value="KdpA"/>
    <property type="match status" value="1"/>
</dbReference>
<evidence type="ECO:0000256" key="5">
    <source>
        <dbReference type="ARBA" id="ARBA00022958"/>
    </source>
</evidence>
<feature type="transmembrane region" description="Helical" evidence="9">
    <location>
        <begin position="328"/>
        <end position="348"/>
    </location>
</feature>
<dbReference type="PANTHER" id="PTHR30607:SF2">
    <property type="entry name" value="POTASSIUM-TRANSPORTING ATPASE POTASSIUM-BINDING SUBUNIT"/>
    <property type="match status" value="1"/>
</dbReference>
<dbReference type="NCBIfam" id="TIGR00680">
    <property type="entry name" value="kdpA"/>
    <property type="match status" value="1"/>
</dbReference>
<comment type="function">
    <text evidence="9">Part of the high-affinity ATP-driven potassium transport (or Kdp) system, which catalyzes the hydrolysis of ATP coupled with the electrogenic transport of potassium into the cytoplasm. This subunit binds the extracellular potassium ions and delivers the ions to the membrane domain of KdpB through an intramembrane tunnel.</text>
</comment>
<keyword evidence="3 9" id="KW-0633">Potassium transport</keyword>
<comment type="similarity">
    <text evidence="9">Belongs to the KdpA family.</text>
</comment>
<feature type="transmembrane region" description="Helical" evidence="9">
    <location>
        <begin position="61"/>
        <end position="81"/>
    </location>
</feature>
<dbReference type="Pfam" id="PF03814">
    <property type="entry name" value="KdpA"/>
    <property type="match status" value="1"/>
</dbReference>
<feature type="transmembrane region" description="Helical" evidence="9">
    <location>
        <begin position="282"/>
        <end position="301"/>
    </location>
</feature>
<evidence type="ECO:0000256" key="4">
    <source>
        <dbReference type="ARBA" id="ARBA00022692"/>
    </source>
</evidence>
<protein>
    <recommendedName>
        <fullName evidence="9">Potassium-transporting ATPase potassium-binding subunit</fullName>
    </recommendedName>
    <alternativeName>
        <fullName evidence="9">ATP phosphohydrolase [potassium-transporting] A chain</fullName>
    </alternativeName>
    <alternativeName>
        <fullName evidence="9">Potassium-binding and translocating subunit A</fullName>
    </alternativeName>
    <alternativeName>
        <fullName evidence="9">Potassium-translocating ATPase A chain</fullName>
    </alternativeName>
</protein>
<evidence type="ECO:0000256" key="2">
    <source>
        <dbReference type="ARBA" id="ARBA00022475"/>
    </source>
</evidence>
<evidence type="ECO:0000256" key="7">
    <source>
        <dbReference type="ARBA" id="ARBA00023065"/>
    </source>
</evidence>
<gene>
    <name evidence="9" type="primary">kdpA</name>
    <name evidence="10" type="ORF">CKO45_01055</name>
</gene>
<name>A0ABS1CQW4_9PROT</name>
<proteinExistence type="inferred from homology"/>
<evidence type="ECO:0000256" key="9">
    <source>
        <dbReference type="HAMAP-Rule" id="MF_00275"/>
    </source>
</evidence>
<keyword evidence="2 9" id="KW-1003">Cell membrane</keyword>
<evidence type="ECO:0000256" key="1">
    <source>
        <dbReference type="ARBA" id="ARBA00022448"/>
    </source>
</evidence>
<feature type="transmembrane region" description="Helical" evidence="9">
    <location>
        <begin position="379"/>
        <end position="399"/>
    </location>
</feature>
<organism evidence="10 11">
    <name type="scientific">Paracraurococcus ruber</name>
    <dbReference type="NCBI Taxonomy" id="77675"/>
    <lineage>
        <taxon>Bacteria</taxon>
        <taxon>Pseudomonadati</taxon>
        <taxon>Pseudomonadota</taxon>
        <taxon>Alphaproteobacteria</taxon>
        <taxon>Acetobacterales</taxon>
        <taxon>Roseomonadaceae</taxon>
        <taxon>Paracraurococcus</taxon>
    </lineage>
</organism>
<dbReference type="InterPro" id="IPR004623">
    <property type="entry name" value="KdpA"/>
</dbReference>
<feature type="transmembrane region" description="Helical" evidence="9">
    <location>
        <begin position="420"/>
        <end position="443"/>
    </location>
</feature>
<sequence>MTLIGWAQIALVLAAVVAAAIPLARYIAAVAAGRVTFLAPLERAIYAAGGVDPARGMGWQAYTLAMLAANAIGFLILYAQLRLQGLLPLNPQGFDGLSPWLAFNTAVSFTTNTNWQAYSGEAAMSYLSQMWGLAVHNFTSAATGIALALAVARAFAAGGLKDLGNFWADFVRMALYVLLPLAVLVGLVFVAMGMPQTLAPYAEATTLEGATQTIPLGPAAFQIAIKHLGTNGGGFFGVNSLHPFEGPSALATALQTWCQAVIPFALALAFGHIVRDPRQGRALVAVMLTYVVVATAIVYAAEAGGNPLHLALGVDPAMGNMEGKDLRFGQALVALFTATTTGASCGAVNAMFDSFTPLGGMIPLFLIQLGEVLPGGVGSGLYGMLVFALLAVFVAGLMVGRTPEYLGKKVQAREVKLAMLAVLVLPAAILGFTAVALVLPAAIASIQDQGPHGLTETLYAYTSAAGNNGSAFGGLTADTPWLNVTLGIAMLLGRFAYVVPVMALAGSLAAKPKLAASAGTFPTHGPLFIGLLIGVILILGGLQFMPALALGPVAEHFVLAAGKTF</sequence>
<evidence type="ECO:0000256" key="8">
    <source>
        <dbReference type="ARBA" id="ARBA00023136"/>
    </source>
</evidence>
<evidence type="ECO:0000313" key="10">
    <source>
        <dbReference type="EMBL" id="MBK1656814.1"/>
    </source>
</evidence>
<comment type="subunit">
    <text evidence="9">The system is composed of three essential subunits: KdpA, KdpB and KdpC.</text>
</comment>
<comment type="subcellular location">
    <subcellularLocation>
        <location evidence="9">Cell membrane</location>
        <topology evidence="9">Multi-pass membrane protein</topology>
    </subcellularLocation>
</comment>
<feature type="transmembrane region" description="Helical" evidence="9">
    <location>
        <begin position="173"/>
        <end position="194"/>
    </location>
</feature>
<feature type="transmembrane region" description="Helical" evidence="9">
    <location>
        <begin position="355"/>
        <end position="373"/>
    </location>
</feature>
<dbReference type="Proteomes" id="UP000697995">
    <property type="component" value="Unassembled WGS sequence"/>
</dbReference>
<dbReference type="EMBL" id="NRSG01000004">
    <property type="protein sequence ID" value="MBK1656814.1"/>
    <property type="molecule type" value="Genomic_DNA"/>
</dbReference>
<evidence type="ECO:0000256" key="3">
    <source>
        <dbReference type="ARBA" id="ARBA00022538"/>
    </source>
</evidence>
<keyword evidence="7 9" id="KW-0406">Ion transport</keyword>
<keyword evidence="4 9" id="KW-0812">Transmembrane</keyword>
<keyword evidence="5 9" id="KW-0630">Potassium</keyword>
<comment type="caution">
    <text evidence="10">The sequence shown here is derived from an EMBL/GenBank/DDBJ whole genome shotgun (WGS) entry which is preliminary data.</text>
</comment>
<feature type="transmembrane region" description="Helical" evidence="9">
    <location>
        <begin position="527"/>
        <end position="549"/>
    </location>
</feature>
<evidence type="ECO:0000313" key="11">
    <source>
        <dbReference type="Proteomes" id="UP000697995"/>
    </source>
</evidence>
<dbReference type="PIRSF" id="PIRSF001294">
    <property type="entry name" value="K_ATPaseA"/>
    <property type="match status" value="1"/>
</dbReference>
<reference evidence="10 11" key="1">
    <citation type="journal article" date="2020" name="Microorganisms">
        <title>Osmotic Adaptation and Compatible Solute Biosynthesis of Phototrophic Bacteria as Revealed from Genome Analyses.</title>
        <authorList>
            <person name="Imhoff J.F."/>
            <person name="Rahn T."/>
            <person name="Kunzel S."/>
            <person name="Keller A."/>
            <person name="Neulinger S.C."/>
        </authorList>
    </citation>
    <scope>NUCLEOTIDE SEQUENCE [LARGE SCALE GENOMIC DNA]</scope>
    <source>
        <strain evidence="10 11">DSM 15382</strain>
    </source>
</reference>
<keyword evidence="8 9" id="KW-0472">Membrane</keyword>
<dbReference type="PANTHER" id="PTHR30607">
    <property type="entry name" value="POTASSIUM-TRANSPORTING ATPASE A CHAIN"/>
    <property type="match status" value="1"/>
</dbReference>
<feature type="transmembrane region" description="Helical" evidence="9">
    <location>
        <begin position="130"/>
        <end position="152"/>
    </location>
</feature>
<keyword evidence="6 9" id="KW-1133">Transmembrane helix</keyword>
<feature type="transmembrane region" description="Helical" evidence="9">
    <location>
        <begin position="481"/>
        <end position="506"/>
    </location>
</feature>
<accession>A0ABS1CQW4</accession>
<keyword evidence="11" id="KW-1185">Reference proteome</keyword>